<dbReference type="GeneID" id="54423200"/>
<reference evidence="6" key="3">
    <citation type="submission" date="2025-04" db="UniProtKB">
        <authorList>
            <consortium name="RefSeq"/>
        </authorList>
    </citation>
    <scope>IDENTIFICATION</scope>
    <source>
        <strain evidence="6">CBS 781.70</strain>
    </source>
</reference>
<dbReference type="InterPro" id="IPR036291">
    <property type="entry name" value="NAD(P)-bd_dom_sf"/>
</dbReference>
<dbReference type="Proteomes" id="UP000504638">
    <property type="component" value="Unplaced"/>
</dbReference>
<dbReference type="SUPFAM" id="SSF51735">
    <property type="entry name" value="NAD(P)-binding Rossmann-fold domains"/>
    <property type="match status" value="1"/>
</dbReference>
<reference evidence="4 6" key="1">
    <citation type="submission" date="2020-01" db="EMBL/GenBank/DDBJ databases">
        <authorList>
            <consortium name="DOE Joint Genome Institute"/>
            <person name="Haridas S."/>
            <person name="Albert R."/>
            <person name="Binder M."/>
            <person name="Bloem J."/>
            <person name="Labutti K."/>
            <person name="Salamov A."/>
            <person name="Andreopoulos B."/>
            <person name="Baker S.E."/>
            <person name="Barry K."/>
            <person name="Bills G."/>
            <person name="Bluhm B.H."/>
            <person name="Cannon C."/>
            <person name="Castanera R."/>
            <person name="Culley D.E."/>
            <person name="Daum C."/>
            <person name="Ezra D."/>
            <person name="Gonzalez J.B."/>
            <person name="Henrissat B."/>
            <person name="Kuo A."/>
            <person name="Liang C."/>
            <person name="Lipzen A."/>
            <person name="Lutzoni F."/>
            <person name="Magnuson J."/>
            <person name="Mondo S."/>
            <person name="Nolan M."/>
            <person name="Ohm R."/>
            <person name="Pangilinan J."/>
            <person name="Park H.-J."/>
            <person name="Ramirez L."/>
            <person name="Alfaro M."/>
            <person name="Sun H."/>
            <person name="Tritt A."/>
            <person name="Yoshinaga Y."/>
            <person name="Zwiers L.-H."/>
            <person name="Turgeon B.G."/>
            <person name="Goodwin S.B."/>
            <person name="Spatafora J.W."/>
            <person name="Crous P.W."/>
            <person name="Grigoriev I.V."/>
        </authorList>
    </citation>
    <scope>NUCLEOTIDE SEQUENCE</scope>
    <source>
        <strain evidence="4 6">CBS 781.70</strain>
    </source>
</reference>
<dbReference type="InterPro" id="IPR051609">
    <property type="entry name" value="NmrA/Isoflavone_reductase-like"/>
</dbReference>
<name>A0A6G1FS82_9PEZI</name>
<organism evidence="4">
    <name type="scientific">Eremomyces bilateralis CBS 781.70</name>
    <dbReference type="NCBI Taxonomy" id="1392243"/>
    <lineage>
        <taxon>Eukaryota</taxon>
        <taxon>Fungi</taxon>
        <taxon>Dikarya</taxon>
        <taxon>Ascomycota</taxon>
        <taxon>Pezizomycotina</taxon>
        <taxon>Dothideomycetes</taxon>
        <taxon>Dothideomycetes incertae sedis</taxon>
        <taxon>Eremomycetales</taxon>
        <taxon>Eremomycetaceae</taxon>
        <taxon>Eremomyces</taxon>
    </lineage>
</organism>
<keyword evidence="2" id="KW-0560">Oxidoreductase</keyword>
<dbReference type="Pfam" id="PF05368">
    <property type="entry name" value="NmrA"/>
    <property type="match status" value="1"/>
</dbReference>
<evidence type="ECO:0000256" key="2">
    <source>
        <dbReference type="ARBA" id="ARBA00023002"/>
    </source>
</evidence>
<dbReference type="RefSeq" id="XP_033530211.1">
    <property type="nucleotide sequence ID" value="XM_033682630.1"/>
</dbReference>
<protein>
    <submittedName>
        <fullName evidence="4 6">NAD(P)-binding protein</fullName>
    </submittedName>
</protein>
<accession>A0A6G1FS82</accession>
<evidence type="ECO:0000313" key="6">
    <source>
        <dbReference type="RefSeq" id="XP_033530211.1"/>
    </source>
</evidence>
<proteinExistence type="predicted"/>
<evidence type="ECO:0000313" key="5">
    <source>
        <dbReference type="Proteomes" id="UP000504638"/>
    </source>
</evidence>
<keyword evidence="5" id="KW-1185">Reference proteome</keyword>
<dbReference type="Gene3D" id="3.90.25.10">
    <property type="entry name" value="UDP-galactose 4-epimerase, domain 1"/>
    <property type="match status" value="1"/>
</dbReference>
<evidence type="ECO:0000259" key="3">
    <source>
        <dbReference type="Pfam" id="PF05368"/>
    </source>
</evidence>
<evidence type="ECO:0000256" key="1">
    <source>
        <dbReference type="ARBA" id="ARBA00022857"/>
    </source>
</evidence>
<dbReference type="EMBL" id="ML975182">
    <property type="protein sequence ID" value="KAF1808580.1"/>
    <property type="molecule type" value="Genomic_DNA"/>
</dbReference>
<dbReference type="InterPro" id="IPR045312">
    <property type="entry name" value="PCBER-like"/>
</dbReference>
<dbReference type="PANTHER" id="PTHR47706">
    <property type="entry name" value="NMRA-LIKE FAMILY PROTEIN"/>
    <property type="match status" value="1"/>
</dbReference>
<keyword evidence="1" id="KW-0521">NADP</keyword>
<gene>
    <name evidence="4 6" type="ORF">P152DRAFT_509799</name>
</gene>
<dbReference type="GO" id="GO:0016491">
    <property type="term" value="F:oxidoreductase activity"/>
    <property type="evidence" value="ECO:0007669"/>
    <property type="project" value="UniProtKB-KW"/>
</dbReference>
<dbReference type="OrthoDB" id="9984533at2759"/>
<dbReference type="CDD" id="cd05259">
    <property type="entry name" value="PCBER_SDR_a"/>
    <property type="match status" value="1"/>
</dbReference>
<dbReference type="Gene3D" id="3.40.50.720">
    <property type="entry name" value="NAD(P)-binding Rossmann-like Domain"/>
    <property type="match status" value="1"/>
</dbReference>
<dbReference type="AlphaFoldDB" id="A0A6G1FS82"/>
<dbReference type="PANTHER" id="PTHR47706:SF9">
    <property type="entry name" value="NMRA-LIKE DOMAIN-CONTAINING PROTEIN-RELATED"/>
    <property type="match status" value="1"/>
</dbReference>
<feature type="domain" description="NmrA-like" evidence="3">
    <location>
        <begin position="7"/>
        <end position="229"/>
    </location>
</feature>
<dbReference type="InterPro" id="IPR008030">
    <property type="entry name" value="NmrA-like"/>
</dbReference>
<reference evidence="6" key="2">
    <citation type="submission" date="2020-04" db="EMBL/GenBank/DDBJ databases">
        <authorList>
            <consortium name="NCBI Genome Project"/>
        </authorList>
    </citation>
    <scope>NUCLEOTIDE SEQUENCE</scope>
    <source>
        <strain evidence="6">CBS 781.70</strain>
    </source>
</reference>
<sequence>MSAPLENIAIIGGGGKIGRIILRGLISAPQLSIIAFKRPGSTSTFPSAPNLKVVETDYTPDALASHLEGQDAVISVIGGTGLTDQRGIIDAAVTAGVRRFFPSEFSINGQSEVARQLLPFFAVKQETLDYLVEKEKDGLCWTSLIIGPLLDWCLANGFLGFDLTSNRATIWDDGNTRFSCVNEAALGKAVVASLEHPAETANKHVYISSLNVTQNQILQALEHSTATTWAVKHTTSTEQIDAAREMLAKGDFAGGFTLVKASCWSNVPGLRQHFEVAEKERLMNDVLGVESESLQETVERVLAGERSGEYYV</sequence>
<evidence type="ECO:0000313" key="4">
    <source>
        <dbReference type="EMBL" id="KAF1808580.1"/>
    </source>
</evidence>